<evidence type="ECO:0000313" key="1">
    <source>
        <dbReference type="EMBL" id="WMB75026.1"/>
    </source>
</evidence>
<reference evidence="1" key="1">
    <citation type="submission" date="2023-08" db="EMBL/GenBank/DDBJ databases">
        <title>Complete genome sequence of Shewanella oncorhynchi Z-P2, a siderophore putrebactin-producing bacterium.</title>
        <authorList>
            <person name="Zhang Y."/>
        </authorList>
    </citation>
    <scope>NUCLEOTIDE SEQUENCE</scope>
    <source>
        <strain evidence="1">Z-P2</strain>
    </source>
</reference>
<dbReference type="GeneID" id="301339641"/>
<dbReference type="RefSeq" id="WP_173496656.1">
    <property type="nucleotide sequence ID" value="NZ_CP132914.1"/>
</dbReference>
<dbReference type="KEGG" id="sog:RA178_10620"/>
<dbReference type="EMBL" id="CP132914">
    <property type="protein sequence ID" value="WMB75026.1"/>
    <property type="molecule type" value="Genomic_DNA"/>
</dbReference>
<gene>
    <name evidence="1" type="ORF">RA178_10620</name>
</gene>
<protein>
    <submittedName>
        <fullName evidence="1">Uncharacterized protein</fullName>
    </submittedName>
</protein>
<proteinExistence type="predicted"/>
<dbReference type="AlphaFoldDB" id="A0AA50KI07"/>
<sequence length="57" mass="6786">MVTLSYWDFCLNYHHRMIFLTTVRKELKTLYFICVYLAVTQVEFRAIFGICSKAADD</sequence>
<dbReference type="Proteomes" id="UP001236800">
    <property type="component" value="Chromosome"/>
</dbReference>
<organism evidence="1">
    <name type="scientific">Shewanella oncorhynchi</name>
    <dbReference type="NCBI Taxonomy" id="2726434"/>
    <lineage>
        <taxon>Bacteria</taxon>
        <taxon>Pseudomonadati</taxon>
        <taxon>Pseudomonadota</taxon>
        <taxon>Gammaproteobacteria</taxon>
        <taxon>Alteromonadales</taxon>
        <taxon>Shewanellaceae</taxon>
        <taxon>Shewanella</taxon>
    </lineage>
</organism>
<name>A0AA50KI07_9GAMM</name>
<accession>A0AA50KI07</accession>